<sequence length="411" mass="46869">MVFILILITLAKVGVISETDDAWSNRIEKAIRQSLYKMKRFRLIRRENTEAIRDSSKDFILKSLDLDYLVVGNLERLESDIEIYTDVTDTVHGGYRKVAVAEIAYEVRIYQKGKRPPSWQRFVTTGEVEWGKVADAEEIAFKSLRFKVGNYLREFFVLQGKIVQKIGREVWIDLGKDDGIRPGMTFLARGREGVGYFKIREVDDTSKGIIFKGVKRIRKGNPIRECPHGVSFLHLGIGYTQFRTEVEDQYFHPYGIHAGIWAGRKLQFGLEGGFGFGEIFSPMIGLDFGPLFYLGEDLAMGPLCTGKIVFAFQKWESTDGGEVLGDTTGIAVGHGLIGLIGGQIRYDFSSYHLKLRIGYPFATRITEWTYSRVISGTNEREEVPPEYLTHRDLSFKDFIIKFGFGYNFEAY</sequence>
<evidence type="ECO:0000313" key="1">
    <source>
        <dbReference type="EMBL" id="RKX71334.1"/>
    </source>
</evidence>
<evidence type="ECO:0000313" key="2">
    <source>
        <dbReference type="Proteomes" id="UP000268469"/>
    </source>
</evidence>
<dbReference type="AlphaFoldDB" id="A0A660SKN6"/>
<name>A0A660SKN6_UNCW3</name>
<dbReference type="EMBL" id="QNBE01000011">
    <property type="protein sequence ID" value="RKX71334.1"/>
    <property type="molecule type" value="Genomic_DNA"/>
</dbReference>
<comment type="caution">
    <text evidence="1">The sequence shown here is derived from an EMBL/GenBank/DDBJ whole genome shotgun (WGS) entry which is preliminary data.</text>
</comment>
<reference evidence="1 2" key="1">
    <citation type="submission" date="2018-06" db="EMBL/GenBank/DDBJ databases">
        <title>Extensive metabolic versatility and redundancy in microbially diverse, dynamic hydrothermal sediments.</title>
        <authorList>
            <person name="Dombrowski N."/>
            <person name="Teske A."/>
            <person name="Baker B.J."/>
        </authorList>
    </citation>
    <scope>NUCLEOTIDE SEQUENCE [LARGE SCALE GENOMIC DNA]</scope>
    <source>
        <strain evidence="1">B36_G15</strain>
    </source>
</reference>
<proteinExistence type="predicted"/>
<gene>
    <name evidence="1" type="ORF">DRP53_01850</name>
</gene>
<accession>A0A660SKN6</accession>
<protein>
    <submittedName>
        <fullName evidence="1">Uncharacterized protein</fullName>
    </submittedName>
</protein>
<dbReference type="Proteomes" id="UP000268469">
    <property type="component" value="Unassembled WGS sequence"/>
</dbReference>
<organism evidence="1 2">
    <name type="scientific">candidate division WOR-3 bacterium</name>
    <dbReference type="NCBI Taxonomy" id="2052148"/>
    <lineage>
        <taxon>Bacteria</taxon>
        <taxon>Bacteria division WOR-3</taxon>
    </lineage>
</organism>